<dbReference type="Proteomes" id="UP000830158">
    <property type="component" value="Chromosome"/>
</dbReference>
<proteinExistence type="predicted"/>
<feature type="transmembrane region" description="Helical" evidence="6">
    <location>
        <begin position="433"/>
        <end position="451"/>
    </location>
</feature>
<dbReference type="InterPro" id="IPR050367">
    <property type="entry name" value="APC_superfamily"/>
</dbReference>
<evidence type="ECO:0000313" key="8">
    <source>
        <dbReference type="Proteomes" id="UP000830158"/>
    </source>
</evidence>
<dbReference type="PANTHER" id="PTHR42770">
    <property type="entry name" value="AMINO ACID TRANSPORTER-RELATED"/>
    <property type="match status" value="1"/>
</dbReference>
<keyword evidence="8" id="KW-1185">Reference proteome</keyword>
<comment type="subcellular location">
    <subcellularLocation>
        <location evidence="1">Cell membrane</location>
        <topology evidence="1">Multi-pass membrane protein</topology>
    </subcellularLocation>
</comment>
<feature type="transmembrane region" description="Helical" evidence="6">
    <location>
        <begin position="20"/>
        <end position="44"/>
    </location>
</feature>
<organism evidence="7 8">
    <name type="scientific">Amycolatopsis thermalba</name>
    <dbReference type="NCBI Taxonomy" id="944492"/>
    <lineage>
        <taxon>Bacteria</taxon>
        <taxon>Bacillati</taxon>
        <taxon>Actinomycetota</taxon>
        <taxon>Actinomycetes</taxon>
        <taxon>Pseudonocardiales</taxon>
        <taxon>Pseudonocardiaceae</taxon>
        <taxon>Amycolatopsis</taxon>
    </lineage>
</organism>
<keyword evidence="4 6" id="KW-1133">Transmembrane helix</keyword>
<evidence type="ECO:0000256" key="6">
    <source>
        <dbReference type="SAM" id="Phobius"/>
    </source>
</evidence>
<dbReference type="PIRSF" id="PIRSF006060">
    <property type="entry name" value="AA_transporter"/>
    <property type="match status" value="1"/>
</dbReference>
<feature type="transmembrane region" description="Helical" evidence="6">
    <location>
        <begin position="191"/>
        <end position="217"/>
    </location>
</feature>
<feature type="transmembrane region" description="Helical" evidence="6">
    <location>
        <begin position="51"/>
        <end position="70"/>
    </location>
</feature>
<dbReference type="Pfam" id="PF13520">
    <property type="entry name" value="AA_permease_2"/>
    <property type="match status" value="1"/>
</dbReference>
<dbReference type="RefSeq" id="WP_116110033.1">
    <property type="nucleotide sequence ID" value="NZ_CP091196.1"/>
</dbReference>
<accession>A0ABY4NUJ8</accession>
<feature type="transmembrane region" description="Helical" evidence="6">
    <location>
        <begin position="401"/>
        <end position="421"/>
    </location>
</feature>
<keyword evidence="5 6" id="KW-0472">Membrane</keyword>
<dbReference type="Gene3D" id="1.20.1740.10">
    <property type="entry name" value="Amino acid/polyamine transporter I"/>
    <property type="match status" value="1"/>
</dbReference>
<evidence type="ECO:0000256" key="4">
    <source>
        <dbReference type="ARBA" id="ARBA00022989"/>
    </source>
</evidence>
<evidence type="ECO:0000256" key="2">
    <source>
        <dbReference type="ARBA" id="ARBA00022475"/>
    </source>
</evidence>
<evidence type="ECO:0000256" key="3">
    <source>
        <dbReference type="ARBA" id="ARBA00022692"/>
    </source>
</evidence>
<feature type="transmembrane region" description="Helical" evidence="6">
    <location>
        <begin position="131"/>
        <end position="152"/>
    </location>
</feature>
<gene>
    <name evidence="7" type="ORF">L1857_13050</name>
</gene>
<evidence type="ECO:0000313" key="7">
    <source>
        <dbReference type="EMBL" id="UQS23688.1"/>
    </source>
</evidence>
<dbReference type="InterPro" id="IPR002293">
    <property type="entry name" value="AA/rel_permease1"/>
</dbReference>
<keyword evidence="3 6" id="KW-0812">Transmembrane</keyword>
<reference evidence="7" key="1">
    <citation type="submission" date="2022-01" db="EMBL/GenBank/DDBJ databases">
        <title>PSI-footprinting approach for the identification of protein synthesis inhibitor producers.</title>
        <authorList>
            <person name="Handel F."/>
            <person name="Kulik A."/>
            <person name="Wex K.W."/>
            <person name="Berscheid A."/>
            <person name="Saur J.S."/>
            <person name="Winkler A."/>
            <person name="Wibberg D."/>
            <person name="Kalinowski J."/>
            <person name="Broetz-Oesterhelt H."/>
            <person name="Mast Y."/>
        </authorList>
    </citation>
    <scope>NUCLEOTIDE SEQUENCE</scope>
    <source>
        <strain evidence="7">KNN 49.3e</strain>
    </source>
</reference>
<feature type="transmembrane region" description="Helical" evidence="6">
    <location>
        <begin position="237"/>
        <end position="262"/>
    </location>
</feature>
<evidence type="ECO:0000256" key="1">
    <source>
        <dbReference type="ARBA" id="ARBA00004651"/>
    </source>
</evidence>
<name>A0ABY4NUJ8_9PSEU</name>
<dbReference type="EMBL" id="CP091196">
    <property type="protein sequence ID" value="UQS23688.1"/>
    <property type="molecule type" value="Genomic_DNA"/>
</dbReference>
<feature type="transmembrane region" description="Helical" evidence="6">
    <location>
        <begin position="90"/>
        <end position="119"/>
    </location>
</feature>
<feature type="transmembrane region" description="Helical" evidence="6">
    <location>
        <begin position="158"/>
        <end position="179"/>
    </location>
</feature>
<dbReference type="PANTHER" id="PTHR42770:SF7">
    <property type="entry name" value="MEMBRANE PROTEIN"/>
    <property type="match status" value="1"/>
</dbReference>
<feature type="transmembrane region" description="Helical" evidence="6">
    <location>
        <begin position="364"/>
        <end position="389"/>
    </location>
</feature>
<sequence>MTEGHSPGLRANALGAADTAMMAVAGSAPAYSIAATTATLVAAAGLASPAALLYCGIPMLGIAWAFSYLGRAEVNAGASYAWVGRALHPALGFLSGWALVVSATLFMVAGSLPAGALTLSLFNPDLAGNTALVTVVGAGWFLVMAIVVLLGAHVTARVQWIMTGVEVAILAGFVVAGFARAPQIAVQSFSWSWLGFGHFDGFGGFAAAALVAAFYYWGWDVSANLNEETKSARRAAGAGGITGVLVVLGLFLAFTVMVNMLLSADTIAADSGNLLDVLGQAIWPGAGGKILSLAVMLSTIATLETTLVQVTRTMFAMGRDRTLPAALGRTHPKWRTPWLATVIVAAVALALFVLSNFLGSVGTILTAAISAIGLQIAFYYGLAGLAVVITYRRELLKSVRNLVFVGLWPLLGAAFLLWIFIQAVLTNDAEVNAIGLGALALGLVPMTIAWVRRSPYFTRHREPVADPAPVAVPADT</sequence>
<protein>
    <submittedName>
        <fullName evidence="7">APC family permease</fullName>
    </submittedName>
</protein>
<keyword evidence="2" id="KW-1003">Cell membrane</keyword>
<feature type="transmembrane region" description="Helical" evidence="6">
    <location>
        <begin position="338"/>
        <end position="358"/>
    </location>
</feature>
<evidence type="ECO:0000256" key="5">
    <source>
        <dbReference type="ARBA" id="ARBA00023136"/>
    </source>
</evidence>